<sequence length="97" mass="11487">MGLVMKMFISFMLILFWIFISILVKKIPDKVFYREKVGYKVNKELRIKKGRRTINLLIIGNIIISTFMWVENYFILVLLSCQPVALFVLLQDKTDII</sequence>
<evidence type="ECO:0000313" key="3">
    <source>
        <dbReference type="Proteomes" id="UP000013988"/>
    </source>
</evidence>
<feature type="transmembrane region" description="Helical" evidence="1">
    <location>
        <begin position="50"/>
        <end position="67"/>
    </location>
</feature>
<gene>
    <name evidence="2" type="ORF">A500_14423</name>
</gene>
<keyword evidence="1" id="KW-0472">Membrane</keyword>
<evidence type="ECO:0008006" key="4">
    <source>
        <dbReference type="Google" id="ProtNLM"/>
    </source>
</evidence>
<comment type="caution">
    <text evidence="2">The sequence shown here is derived from an EMBL/GenBank/DDBJ whole genome shotgun (WGS) entry which is preliminary data.</text>
</comment>
<evidence type="ECO:0000313" key="2">
    <source>
        <dbReference type="EMBL" id="EOR21107.1"/>
    </source>
</evidence>
<organism evidence="2 3">
    <name type="scientific">Clostridium sartagoforme AAU1</name>
    <dbReference type="NCBI Taxonomy" id="1202534"/>
    <lineage>
        <taxon>Bacteria</taxon>
        <taxon>Bacillati</taxon>
        <taxon>Bacillota</taxon>
        <taxon>Clostridia</taxon>
        <taxon>Eubacteriales</taxon>
        <taxon>Clostridiaceae</taxon>
        <taxon>Clostridium</taxon>
    </lineage>
</organism>
<dbReference type="PATRIC" id="fig|1202534.3.peg.2851"/>
<dbReference type="EMBL" id="ASRV01000165">
    <property type="protein sequence ID" value="EOR21107.1"/>
    <property type="molecule type" value="Genomic_DNA"/>
</dbReference>
<proteinExistence type="predicted"/>
<accession>R9BVP3</accession>
<dbReference type="Proteomes" id="UP000013988">
    <property type="component" value="Unassembled WGS sequence"/>
</dbReference>
<name>R9BVP3_9CLOT</name>
<keyword evidence="3" id="KW-1185">Reference proteome</keyword>
<protein>
    <recommendedName>
        <fullName evidence="4">DUF3784 domain-containing protein</fullName>
    </recommendedName>
</protein>
<keyword evidence="1" id="KW-1133">Transmembrane helix</keyword>
<evidence type="ECO:0000256" key="1">
    <source>
        <dbReference type="SAM" id="Phobius"/>
    </source>
</evidence>
<keyword evidence="1" id="KW-0812">Transmembrane</keyword>
<reference evidence="2 3" key="1">
    <citation type="submission" date="2013-03" db="EMBL/GenBank/DDBJ databases">
        <title>Whole genome shotgun sequencing of Clostridium sartagoforme AAU1.</title>
        <authorList>
            <person name="Joshi C.G."/>
            <person name="Duggirala S.M."/>
            <person name="Nathani N.M."/>
            <person name="Bhatt V.D."/>
            <person name="Patel A.K."/>
            <person name="Pandya P.R."/>
            <person name="KaPatel J.A."/>
        </authorList>
    </citation>
    <scope>NUCLEOTIDE SEQUENCE [LARGE SCALE GENOMIC DNA]</scope>
    <source>
        <strain evidence="2 3">AAU1</strain>
    </source>
</reference>
<dbReference type="RefSeq" id="WP_016208169.1">
    <property type="nucleotide sequence ID" value="NZ_ASRV01000165.1"/>
</dbReference>
<dbReference type="AlphaFoldDB" id="R9BVP3"/>
<feature type="transmembrane region" description="Helical" evidence="1">
    <location>
        <begin position="6"/>
        <end position="24"/>
    </location>
</feature>